<sequence length="378" mass="42270">MMERKLLKPISFKYGSSTTAPSSPGRRSCSNMCDDFYFSEPTSPTHFLKADHQRASIPISSDDVRSRAVPFAWDKSSEETTGKAAAADNGDRSLSTSSYIDHSFEFAFSSRYSEADADPVSAEELFVNGKIRPLNQQQLKSLRSNGLGPWPPRPSRSTWVNPNQDKNQFTTKKEEDSSAFPAPKVRTCLRSFLRDEGGNNNNTSIAQSEDKFFRIHEGIKEGKSKDSRTSFRALSKRWSLKDFLYRSSSEGKDRLWGLPLVPPAKQAQKHVMTKKKNGNNSVKPVEIKHSSMRYNEREIVGKSVQLPRVENGSAKGGRRGVTVPAQELPYNKAHASQVEESKKKTFLPYRRGLLGCLGFTSNSFTNMTGLSPTLHPFS</sequence>
<feature type="compositionally biased region" description="Polar residues" evidence="1">
    <location>
        <begin position="155"/>
        <end position="170"/>
    </location>
</feature>
<feature type="region of interest" description="Disordered" evidence="1">
    <location>
        <begin position="142"/>
        <end position="180"/>
    </location>
</feature>
<organism evidence="2">
    <name type="scientific">Araucaria cunninghamii</name>
    <name type="common">Hoop pine</name>
    <name type="synonym">Moreton Bay pine</name>
    <dbReference type="NCBI Taxonomy" id="56994"/>
    <lineage>
        <taxon>Eukaryota</taxon>
        <taxon>Viridiplantae</taxon>
        <taxon>Streptophyta</taxon>
        <taxon>Embryophyta</taxon>
        <taxon>Tracheophyta</taxon>
        <taxon>Spermatophyta</taxon>
        <taxon>Pinopsida</taxon>
        <taxon>Pinidae</taxon>
        <taxon>Conifers II</taxon>
        <taxon>Araucariales</taxon>
        <taxon>Araucariaceae</taxon>
        <taxon>Araucaria</taxon>
    </lineage>
</organism>
<dbReference type="EMBL" id="GCKF01040220">
    <property type="protein sequence ID" value="JAG95543.1"/>
    <property type="molecule type" value="Transcribed_RNA"/>
</dbReference>
<dbReference type="InterPro" id="IPR012442">
    <property type="entry name" value="DUF1645_plant"/>
</dbReference>
<protein>
    <submittedName>
        <fullName evidence="2">Uncharacterized protein</fullName>
    </submittedName>
</protein>
<reference evidence="2" key="1">
    <citation type="submission" date="2015-03" db="EMBL/GenBank/DDBJ databases">
        <title>A transcriptome of Araucaria cunninghamii, an australian fine timber species.</title>
        <authorList>
            <person name="Jing Yi C.J.Y."/>
            <person name="Yin San L.Y.S."/>
            <person name="Abdul Karim S.S."/>
            <person name="Wan Azmi N.N."/>
            <person name="Hercus R.R."/>
            <person name="Croft L.L."/>
        </authorList>
    </citation>
    <scope>NUCLEOTIDE SEQUENCE</scope>
    <source>
        <strain evidence="2">MI0301</strain>
        <tissue evidence="2">Leaf</tissue>
    </source>
</reference>
<feature type="region of interest" description="Disordered" evidence="1">
    <location>
        <begin position="73"/>
        <end position="92"/>
    </location>
</feature>
<dbReference type="PANTHER" id="PTHR33095:SF57">
    <property type="entry name" value="EXPRESSED PROTEIN"/>
    <property type="match status" value="1"/>
</dbReference>
<dbReference type="PANTHER" id="PTHR33095">
    <property type="entry name" value="OS07G0619500 PROTEIN"/>
    <property type="match status" value="1"/>
</dbReference>
<proteinExistence type="predicted"/>
<accession>A0A0D6QZV2</accession>
<evidence type="ECO:0000313" key="2">
    <source>
        <dbReference type="EMBL" id="JAG95543.1"/>
    </source>
</evidence>
<dbReference type="Pfam" id="PF07816">
    <property type="entry name" value="DUF1645"/>
    <property type="match status" value="1"/>
</dbReference>
<name>A0A0D6QZV2_ARACU</name>
<evidence type="ECO:0000256" key="1">
    <source>
        <dbReference type="SAM" id="MobiDB-lite"/>
    </source>
</evidence>
<dbReference type="AlphaFoldDB" id="A0A0D6QZV2"/>